<keyword evidence="4" id="KW-1185">Reference proteome</keyword>
<sequence length="406" mass="46041">MFFVLSANEPNSKPREYHRRKFHNKDRLGCLTCKQRRVKCDKTKPVCTRCSRAHRECQYLNAATTTPESSNSAVFLRPSVLSRSPEKFWAASVAKSVLEPELQAAGATTSSNATPIGALLFHVTEDLGRGGFFTLLPLNPALWDLSCRHSHLLASVLAVSACHLSNHTPDPLSHHVAECTLTSTACRLFRNAVSQIPTNPAESDALLLSAMMLNTLAFAAVDDPSAVHKSWVFSDDEDRLDWLSIQLGLRPLLMATSPFRSLSLLQPLFAASVCTREEGEEIAQVENDTDESDEDDGNPLSGPMKVLKMISLLPPCEENLFRYVQFIGALEPEFVQLLRRRDEHALWMFGVWLGLIGRLPRMWMFRKRVRRDRAAIRQFLERREVCEREGRQGAMWRERMEEYDRE</sequence>
<comment type="caution">
    <text evidence="3">The sequence shown here is derived from an EMBL/GenBank/DDBJ whole genome shotgun (WGS) entry which is preliminary data.</text>
</comment>
<evidence type="ECO:0000256" key="1">
    <source>
        <dbReference type="ARBA" id="ARBA00023242"/>
    </source>
</evidence>
<dbReference type="SUPFAM" id="SSF57701">
    <property type="entry name" value="Zn2/Cys6 DNA-binding domain"/>
    <property type="match status" value="1"/>
</dbReference>
<dbReference type="InterPro" id="IPR053157">
    <property type="entry name" value="Sterol_Uptake_Regulator"/>
</dbReference>
<reference evidence="3" key="1">
    <citation type="journal article" date="2023" name="Mol. Phylogenet. Evol.">
        <title>Genome-scale phylogeny and comparative genomics of the fungal order Sordariales.</title>
        <authorList>
            <person name="Hensen N."/>
            <person name="Bonometti L."/>
            <person name="Westerberg I."/>
            <person name="Brannstrom I.O."/>
            <person name="Guillou S."/>
            <person name="Cros-Aarteil S."/>
            <person name="Calhoun S."/>
            <person name="Haridas S."/>
            <person name="Kuo A."/>
            <person name="Mondo S."/>
            <person name="Pangilinan J."/>
            <person name="Riley R."/>
            <person name="LaButti K."/>
            <person name="Andreopoulos B."/>
            <person name="Lipzen A."/>
            <person name="Chen C."/>
            <person name="Yan M."/>
            <person name="Daum C."/>
            <person name="Ng V."/>
            <person name="Clum A."/>
            <person name="Steindorff A."/>
            <person name="Ohm R.A."/>
            <person name="Martin F."/>
            <person name="Silar P."/>
            <person name="Natvig D.O."/>
            <person name="Lalanne C."/>
            <person name="Gautier V."/>
            <person name="Ament-Velasquez S.L."/>
            <person name="Kruys A."/>
            <person name="Hutchinson M.I."/>
            <person name="Powell A.J."/>
            <person name="Barry K."/>
            <person name="Miller A.N."/>
            <person name="Grigoriev I.V."/>
            <person name="Debuchy R."/>
            <person name="Gladieux P."/>
            <person name="Hiltunen Thoren M."/>
            <person name="Johannesson H."/>
        </authorList>
    </citation>
    <scope>NUCLEOTIDE SEQUENCE</scope>
    <source>
        <strain evidence="3">PSN243</strain>
    </source>
</reference>
<dbReference type="SMART" id="SM00066">
    <property type="entry name" value="GAL4"/>
    <property type="match status" value="1"/>
</dbReference>
<dbReference type="AlphaFoldDB" id="A0AAV9G5M0"/>
<evidence type="ECO:0000259" key="2">
    <source>
        <dbReference type="PROSITE" id="PS50048"/>
    </source>
</evidence>
<dbReference type="Pfam" id="PF00172">
    <property type="entry name" value="Zn_clus"/>
    <property type="match status" value="1"/>
</dbReference>
<gene>
    <name evidence="3" type="ORF">QBC34DRAFT_363600</name>
</gene>
<feature type="domain" description="Zn(2)-C6 fungal-type" evidence="2">
    <location>
        <begin position="29"/>
        <end position="59"/>
    </location>
</feature>
<dbReference type="GO" id="GO:0001228">
    <property type="term" value="F:DNA-binding transcription activator activity, RNA polymerase II-specific"/>
    <property type="evidence" value="ECO:0007669"/>
    <property type="project" value="TreeGrafter"/>
</dbReference>
<dbReference type="CDD" id="cd00067">
    <property type="entry name" value="GAL4"/>
    <property type="match status" value="1"/>
</dbReference>
<keyword evidence="1" id="KW-0539">Nucleus</keyword>
<dbReference type="EMBL" id="MU866013">
    <property type="protein sequence ID" value="KAK4442550.1"/>
    <property type="molecule type" value="Genomic_DNA"/>
</dbReference>
<proteinExistence type="predicted"/>
<name>A0AAV9G5M0_9PEZI</name>
<evidence type="ECO:0000313" key="3">
    <source>
        <dbReference type="EMBL" id="KAK4442550.1"/>
    </source>
</evidence>
<organism evidence="3 4">
    <name type="scientific">Podospora aff. communis PSN243</name>
    <dbReference type="NCBI Taxonomy" id="3040156"/>
    <lineage>
        <taxon>Eukaryota</taxon>
        <taxon>Fungi</taxon>
        <taxon>Dikarya</taxon>
        <taxon>Ascomycota</taxon>
        <taxon>Pezizomycotina</taxon>
        <taxon>Sordariomycetes</taxon>
        <taxon>Sordariomycetidae</taxon>
        <taxon>Sordariales</taxon>
        <taxon>Podosporaceae</taxon>
        <taxon>Podospora</taxon>
    </lineage>
</organism>
<dbReference type="GO" id="GO:0008270">
    <property type="term" value="F:zinc ion binding"/>
    <property type="evidence" value="ECO:0007669"/>
    <property type="project" value="InterPro"/>
</dbReference>
<dbReference type="InterPro" id="IPR036864">
    <property type="entry name" value="Zn2-C6_fun-type_DNA-bd_sf"/>
</dbReference>
<dbReference type="InterPro" id="IPR001138">
    <property type="entry name" value="Zn2Cys6_DnaBD"/>
</dbReference>
<dbReference type="PANTHER" id="PTHR47784:SF9">
    <property type="entry name" value="ZN(II)2CYS6 TRANSCRIPTION FACTOR (EUROFUNG)"/>
    <property type="match status" value="1"/>
</dbReference>
<accession>A0AAV9G5M0</accession>
<dbReference type="PROSITE" id="PS50048">
    <property type="entry name" value="ZN2_CY6_FUNGAL_2"/>
    <property type="match status" value="1"/>
</dbReference>
<dbReference type="PANTHER" id="PTHR47784">
    <property type="entry name" value="STEROL UPTAKE CONTROL PROTEIN 2"/>
    <property type="match status" value="1"/>
</dbReference>
<protein>
    <submittedName>
        <fullName evidence="3">Sterol uptake control protein 2</fullName>
    </submittedName>
</protein>
<dbReference type="Gene3D" id="4.10.240.10">
    <property type="entry name" value="Zn(2)-C6 fungal-type DNA-binding domain"/>
    <property type="match status" value="1"/>
</dbReference>
<evidence type="ECO:0000313" key="4">
    <source>
        <dbReference type="Proteomes" id="UP001321760"/>
    </source>
</evidence>
<reference evidence="3" key="2">
    <citation type="submission" date="2023-05" db="EMBL/GenBank/DDBJ databases">
        <authorList>
            <consortium name="Lawrence Berkeley National Laboratory"/>
            <person name="Steindorff A."/>
            <person name="Hensen N."/>
            <person name="Bonometti L."/>
            <person name="Westerberg I."/>
            <person name="Brannstrom I.O."/>
            <person name="Guillou S."/>
            <person name="Cros-Aarteil S."/>
            <person name="Calhoun S."/>
            <person name="Haridas S."/>
            <person name="Kuo A."/>
            <person name="Mondo S."/>
            <person name="Pangilinan J."/>
            <person name="Riley R."/>
            <person name="Labutti K."/>
            <person name="Andreopoulos B."/>
            <person name="Lipzen A."/>
            <person name="Chen C."/>
            <person name="Yanf M."/>
            <person name="Daum C."/>
            <person name="Ng V."/>
            <person name="Clum A."/>
            <person name="Ohm R."/>
            <person name="Martin F."/>
            <person name="Silar P."/>
            <person name="Natvig D."/>
            <person name="Lalanne C."/>
            <person name="Gautier V."/>
            <person name="Ament-Velasquez S.L."/>
            <person name="Kruys A."/>
            <person name="Hutchinson M.I."/>
            <person name="Powell A.J."/>
            <person name="Barry K."/>
            <person name="Miller A.N."/>
            <person name="Grigoriev I.V."/>
            <person name="Debuchy R."/>
            <person name="Gladieux P."/>
            <person name="Thoren M.H."/>
            <person name="Johannesson H."/>
        </authorList>
    </citation>
    <scope>NUCLEOTIDE SEQUENCE</scope>
    <source>
        <strain evidence="3">PSN243</strain>
    </source>
</reference>
<dbReference type="Proteomes" id="UP001321760">
    <property type="component" value="Unassembled WGS sequence"/>
</dbReference>
<dbReference type="PROSITE" id="PS00463">
    <property type="entry name" value="ZN2_CY6_FUNGAL_1"/>
    <property type="match status" value="1"/>
</dbReference>